<dbReference type="OrthoDB" id="756775at2"/>
<comment type="caution">
    <text evidence="2">The sequence shown here is derived from an EMBL/GenBank/DDBJ whole genome shotgun (WGS) entry which is preliminary data.</text>
</comment>
<evidence type="ECO:0000313" key="3">
    <source>
        <dbReference type="Proteomes" id="UP000249754"/>
    </source>
</evidence>
<protein>
    <submittedName>
        <fullName evidence="2">Methyltransferase family protein</fullName>
    </submittedName>
</protein>
<dbReference type="AlphaFoldDB" id="A0A327SC33"/>
<dbReference type="CDD" id="cd02440">
    <property type="entry name" value="AdoMet_MTases"/>
    <property type="match status" value="1"/>
</dbReference>
<evidence type="ECO:0000259" key="1">
    <source>
        <dbReference type="Pfam" id="PF13649"/>
    </source>
</evidence>
<proteinExistence type="predicted"/>
<feature type="domain" description="Methyltransferase" evidence="1">
    <location>
        <begin position="42"/>
        <end position="138"/>
    </location>
</feature>
<dbReference type="Proteomes" id="UP000249754">
    <property type="component" value="Unassembled WGS sequence"/>
</dbReference>
<dbReference type="RefSeq" id="WP_111635187.1">
    <property type="nucleotide sequence ID" value="NZ_QLLR01000023.1"/>
</dbReference>
<organism evidence="2 3">
    <name type="scientific">Pedobacter cryoconitis</name>
    <dbReference type="NCBI Taxonomy" id="188932"/>
    <lineage>
        <taxon>Bacteria</taxon>
        <taxon>Pseudomonadati</taxon>
        <taxon>Bacteroidota</taxon>
        <taxon>Sphingobacteriia</taxon>
        <taxon>Sphingobacteriales</taxon>
        <taxon>Sphingobacteriaceae</taxon>
        <taxon>Pedobacter</taxon>
    </lineage>
</organism>
<evidence type="ECO:0000313" key="2">
    <source>
        <dbReference type="EMBL" id="RAJ26348.1"/>
    </source>
</evidence>
<sequence>MKNKLYKEFASYYAAVTNDRDFKSQLDLMLSAFDTDSPCKSILELFAGQSLHSIAAQKKPDIDVWAIDSSSEMKQLALAEGFHNPAQYIVADLPEAMLKIENVKFDCITCLYHGLSNLNNTEVHQLFTYCKQQLSSEGKMFIELHNITYIMEYISNPQVVYTEVTNEKGELIKYAWPSGKIQWDPYTYIAQVPVQFLIGSSHRTDTIEFTSSDRIYSTEDIVFFANLAGFDCRIMTTEPHWAKHFEHGIILELSQKPTVPNL</sequence>
<dbReference type="Pfam" id="PF13649">
    <property type="entry name" value="Methyltransf_25"/>
    <property type="match status" value="1"/>
</dbReference>
<reference evidence="2 3" key="1">
    <citation type="submission" date="2018-06" db="EMBL/GenBank/DDBJ databases">
        <title>Genomic Encyclopedia of Archaeal and Bacterial Type Strains, Phase II (KMG-II): from individual species to whole genera.</title>
        <authorList>
            <person name="Goeker M."/>
        </authorList>
    </citation>
    <scope>NUCLEOTIDE SEQUENCE [LARGE SCALE GENOMIC DNA]</scope>
    <source>
        <strain evidence="2 3">DSM 14825</strain>
    </source>
</reference>
<dbReference type="GO" id="GO:0008168">
    <property type="term" value="F:methyltransferase activity"/>
    <property type="evidence" value="ECO:0007669"/>
    <property type="project" value="UniProtKB-KW"/>
</dbReference>
<accession>A0A327SC33</accession>
<dbReference type="Gene3D" id="3.40.50.150">
    <property type="entry name" value="Vaccinia Virus protein VP39"/>
    <property type="match status" value="1"/>
</dbReference>
<keyword evidence="2" id="KW-0489">Methyltransferase</keyword>
<dbReference type="SUPFAM" id="SSF53335">
    <property type="entry name" value="S-adenosyl-L-methionine-dependent methyltransferases"/>
    <property type="match status" value="1"/>
</dbReference>
<dbReference type="InterPro" id="IPR041698">
    <property type="entry name" value="Methyltransf_25"/>
</dbReference>
<dbReference type="Gene3D" id="2.20.25.110">
    <property type="entry name" value="S-adenosyl-L-methionine-dependent methyltransferases"/>
    <property type="match status" value="1"/>
</dbReference>
<gene>
    <name evidence="2" type="ORF">LY11_03792</name>
</gene>
<name>A0A327SC33_9SPHI</name>
<dbReference type="GO" id="GO:0032259">
    <property type="term" value="P:methylation"/>
    <property type="evidence" value="ECO:0007669"/>
    <property type="project" value="UniProtKB-KW"/>
</dbReference>
<dbReference type="EMBL" id="QLLR01000023">
    <property type="protein sequence ID" value="RAJ26348.1"/>
    <property type="molecule type" value="Genomic_DNA"/>
</dbReference>
<keyword evidence="2" id="KW-0808">Transferase</keyword>
<dbReference type="InterPro" id="IPR029063">
    <property type="entry name" value="SAM-dependent_MTases_sf"/>
</dbReference>